<dbReference type="PROSITE" id="PS51257">
    <property type="entry name" value="PROKAR_LIPOPROTEIN"/>
    <property type="match status" value="1"/>
</dbReference>
<dbReference type="Proteomes" id="UP000324222">
    <property type="component" value="Unassembled WGS sequence"/>
</dbReference>
<keyword evidence="2" id="KW-1185">Reference proteome</keyword>
<sequence>MGRGGPGPLDGGRATAGALTTAGGACWSGISLRKGTYSSAPRETNLLCGERSSHAHLAPGAGAAAVNSSYSNIIPLTVFSMDHMRLTRPG</sequence>
<name>A0A5B7CWJ2_PORTR</name>
<evidence type="ECO:0000313" key="2">
    <source>
        <dbReference type="Proteomes" id="UP000324222"/>
    </source>
</evidence>
<organism evidence="1 2">
    <name type="scientific">Portunus trituberculatus</name>
    <name type="common">Swimming crab</name>
    <name type="synonym">Neptunus trituberculatus</name>
    <dbReference type="NCBI Taxonomy" id="210409"/>
    <lineage>
        <taxon>Eukaryota</taxon>
        <taxon>Metazoa</taxon>
        <taxon>Ecdysozoa</taxon>
        <taxon>Arthropoda</taxon>
        <taxon>Crustacea</taxon>
        <taxon>Multicrustacea</taxon>
        <taxon>Malacostraca</taxon>
        <taxon>Eumalacostraca</taxon>
        <taxon>Eucarida</taxon>
        <taxon>Decapoda</taxon>
        <taxon>Pleocyemata</taxon>
        <taxon>Brachyura</taxon>
        <taxon>Eubrachyura</taxon>
        <taxon>Portunoidea</taxon>
        <taxon>Portunidae</taxon>
        <taxon>Portuninae</taxon>
        <taxon>Portunus</taxon>
    </lineage>
</organism>
<evidence type="ECO:0000313" key="1">
    <source>
        <dbReference type="EMBL" id="MPC14197.1"/>
    </source>
</evidence>
<dbReference type="EMBL" id="VSRR010000334">
    <property type="protein sequence ID" value="MPC14197.1"/>
    <property type="molecule type" value="Genomic_DNA"/>
</dbReference>
<protein>
    <submittedName>
        <fullName evidence="1">Uncharacterized protein</fullName>
    </submittedName>
</protein>
<proteinExistence type="predicted"/>
<comment type="caution">
    <text evidence="1">The sequence shown here is derived from an EMBL/GenBank/DDBJ whole genome shotgun (WGS) entry which is preliminary data.</text>
</comment>
<reference evidence="1 2" key="1">
    <citation type="submission" date="2019-05" db="EMBL/GenBank/DDBJ databases">
        <title>Another draft genome of Portunus trituberculatus and its Hox gene families provides insights of decapod evolution.</title>
        <authorList>
            <person name="Jeong J.-H."/>
            <person name="Song I."/>
            <person name="Kim S."/>
            <person name="Choi T."/>
            <person name="Kim D."/>
            <person name="Ryu S."/>
            <person name="Kim W."/>
        </authorList>
    </citation>
    <scope>NUCLEOTIDE SEQUENCE [LARGE SCALE GENOMIC DNA]</scope>
    <source>
        <tissue evidence="1">Muscle</tissue>
    </source>
</reference>
<dbReference type="AlphaFoldDB" id="A0A5B7CWJ2"/>
<gene>
    <name evidence="1" type="ORF">E2C01_006957</name>
</gene>
<accession>A0A5B7CWJ2</accession>